<reference evidence="5" key="1">
    <citation type="submission" date="2016-10" db="EMBL/GenBank/DDBJ databases">
        <authorList>
            <person name="Varghese N."/>
            <person name="Submissions S."/>
        </authorList>
    </citation>
    <scope>NUCLEOTIDE SEQUENCE [LARGE SCALE GENOMIC DNA]</scope>
    <source>
        <strain evidence="5">DSM 22951</strain>
    </source>
</reference>
<dbReference type="InterPro" id="IPR056934">
    <property type="entry name" value="SH3_Rv0428c"/>
</dbReference>
<name>A0A2Y9C0U0_9MICO</name>
<proteinExistence type="predicted"/>
<dbReference type="EMBL" id="UESZ01000001">
    <property type="protein sequence ID" value="SSA33113.1"/>
    <property type="molecule type" value="Genomic_DNA"/>
</dbReference>
<dbReference type="Proteomes" id="UP000250028">
    <property type="component" value="Unassembled WGS sequence"/>
</dbReference>
<keyword evidence="1 4" id="KW-0808">Transferase</keyword>
<dbReference type="Gene3D" id="3.40.630.30">
    <property type="match status" value="1"/>
</dbReference>
<dbReference type="InterPro" id="IPR056935">
    <property type="entry name" value="Rv0428c-like_C"/>
</dbReference>
<evidence type="ECO:0000259" key="3">
    <source>
        <dbReference type="PROSITE" id="PS51186"/>
    </source>
</evidence>
<evidence type="ECO:0000256" key="1">
    <source>
        <dbReference type="ARBA" id="ARBA00022679"/>
    </source>
</evidence>
<dbReference type="GO" id="GO:0016747">
    <property type="term" value="F:acyltransferase activity, transferring groups other than amino-acyl groups"/>
    <property type="evidence" value="ECO:0007669"/>
    <property type="project" value="InterPro"/>
</dbReference>
<keyword evidence="2" id="KW-0012">Acyltransferase</keyword>
<evidence type="ECO:0000256" key="2">
    <source>
        <dbReference type="ARBA" id="ARBA00023315"/>
    </source>
</evidence>
<gene>
    <name evidence="4" type="ORF">SAMN04489750_0384</name>
</gene>
<accession>A0A2Y9C0U0</accession>
<dbReference type="InterPro" id="IPR000182">
    <property type="entry name" value="GNAT_dom"/>
</dbReference>
<evidence type="ECO:0000313" key="5">
    <source>
        <dbReference type="Proteomes" id="UP000250028"/>
    </source>
</evidence>
<dbReference type="SUPFAM" id="SSF55729">
    <property type="entry name" value="Acyl-CoA N-acyltransferases (Nat)"/>
    <property type="match status" value="1"/>
</dbReference>
<evidence type="ECO:0000313" key="4">
    <source>
        <dbReference type="EMBL" id="SSA33113.1"/>
    </source>
</evidence>
<dbReference type="CDD" id="cd04301">
    <property type="entry name" value="NAT_SF"/>
    <property type="match status" value="1"/>
</dbReference>
<dbReference type="InterPro" id="IPR050832">
    <property type="entry name" value="Bact_Acetyltransf"/>
</dbReference>
<sequence length="343" mass="37601">MAHPQTAYPTWRGTTPSEPDLTAHLDRLRVGERAVVRWRLEVGEPMLTDSVGTVLAVSDTSVSVLTRRGRVDIETSRVVAAKPLPAAPHRRGAAHLALSVGVLQELMVTGMPPLDSQWQGRWLLRASAGYTGRANSVLPLGSSDLPDPLPHVTSWYADRGLPPLVQLFGPSGFDPAVDDSLGALLVARGWRVFQRTLVMTAPVPLSQRPPSVAVLETSDERWWAASSPREVQHRRVATRINDLVPASAFPLALERERPTGVARLAFAHGWMGVFSVHVPPDQRRGGIGRSLMQAAFAEAADRGVSLSYLQVSADNVAAVRLYESLGYARHHEYYYLRPTDQLR</sequence>
<dbReference type="PANTHER" id="PTHR43877">
    <property type="entry name" value="AMINOALKYLPHOSPHONATE N-ACETYLTRANSFERASE-RELATED-RELATED"/>
    <property type="match status" value="1"/>
</dbReference>
<dbReference type="PROSITE" id="PS51186">
    <property type="entry name" value="GNAT"/>
    <property type="match status" value="1"/>
</dbReference>
<dbReference type="InterPro" id="IPR016181">
    <property type="entry name" value="Acyl_CoA_acyltransferase"/>
</dbReference>
<organism evidence="4 5">
    <name type="scientific">Branchiibius hedensis</name>
    <dbReference type="NCBI Taxonomy" id="672460"/>
    <lineage>
        <taxon>Bacteria</taxon>
        <taxon>Bacillati</taxon>
        <taxon>Actinomycetota</taxon>
        <taxon>Actinomycetes</taxon>
        <taxon>Micrococcales</taxon>
        <taxon>Dermacoccaceae</taxon>
        <taxon>Branchiibius</taxon>
    </lineage>
</organism>
<dbReference type="AlphaFoldDB" id="A0A2Y9C0U0"/>
<feature type="domain" description="N-acetyltransferase" evidence="3">
    <location>
        <begin position="198"/>
        <end position="343"/>
    </location>
</feature>
<dbReference type="Pfam" id="PF24553">
    <property type="entry name" value="Rv0428c_C"/>
    <property type="match status" value="1"/>
</dbReference>
<keyword evidence="5" id="KW-1185">Reference proteome</keyword>
<protein>
    <submittedName>
        <fullName evidence="4">Acetyltransferase (GNAT) family protein</fullName>
    </submittedName>
</protein>
<dbReference type="RefSeq" id="WP_425451533.1">
    <property type="nucleotide sequence ID" value="NZ_QGDN01000001.1"/>
</dbReference>
<dbReference type="Pfam" id="PF24551">
    <property type="entry name" value="SH3_Rv0428c"/>
    <property type="match status" value="1"/>
</dbReference>
<dbReference type="PANTHER" id="PTHR43877:SF2">
    <property type="entry name" value="AMINOALKYLPHOSPHONATE N-ACETYLTRANSFERASE-RELATED"/>
    <property type="match status" value="1"/>
</dbReference>